<dbReference type="InterPro" id="IPR024535">
    <property type="entry name" value="RHGA/B-epi-like_pectate_lyase"/>
</dbReference>
<dbReference type="SUPFAM" id="SSF51126">
    <property type="entry name" value="Pectin lyase-like"/>
    <property type="match status" value="1"/>
</dbReference>
<evidence type="ECO:0000256" key="4">
    <source>
        <dbReference type="RuleBase" id="RU361169"/>
    </source>
</evidence>
<evidence type="ECO:0000256" key="3">
    <source>
        <dbReference type="ARBA" id="ARBA00023295"/>
    </source>
</evidence>
<organism evidence="7 8">
    <name type="scientific">Microbacter margulisiae</name>
    <dbReference type="NCBI Taxonomy" id="1350067"/>
    <lineage>
        <taxon>Bacteria</taxon>
        <taxon>Pseudomonadati</taxon>
        <taxon>Bacteroidota</taxon>
        <taxon>Bacteroidia</taxon>
        <taxon>Bacteroidales</taxon>
        <taxon>Porphyromonadaceae</taxon>
        <taxon>Microbacter</taxon>
    </lineage>
</organism>
<protein>
    <submittedName>
        <fullName evidence="7">Polygalacturonase</fullName>
    </submittedName>
</protein>
<dbReference type="EMBL" id="JACHYB010000002">
    <property type="protein sequence ID" value="MBB3188006.1"/>
    <property type="molecule type" value="Genomic_DNA"/>
</dbReference>
<keyword evidence="8" id="KW-1185">Reference proteome</keyword>
<dbReference type="InterPro" id="IPR011050">
    <property type="entry name" value="Pectin_lyase_fold/virulence"/>
</dbReference>
<dbReference type="Gene3D" id="2.160.20.10">
    <property type="entry name" value="Single-stranded right-handed beta-helix, Pectin lyase-like"/>
    <property type="match status" value="1"/>
</dbReference>
<dbReference type="AlphaFoldDB" id="A0A7W5DS09"/>
<dbReference type="Pfam" id="PF00295">
    <property type="entry name" value="Glyco_hydro_28"/>
    <property type="match status" value="1"/>
</dbReference>
<evidence type="ECO:0000313" key="7">
    <source>
        <dbReference type="EMBL" id="MBB3188006.1"/>
    </source>
</evidence>
<dbReference type="InterPro" id="IPR012334">
    <property type="entry name" value="Pectin_lyas_fold"/>
</dbReference>
<feature type="signal peptide" evidence="5">
    <location>
        <begin position="1"/>
        <end position="21"/>
    </location>
</feature>
<dbReference type="Pfam" id="PF12708">
    <property type="entry name" value="Pect-lyase_RHGA_epim"/>
    <property type="match status" value="1"/>
</dbReference>
<name>A0A7W5DS09_9PORP</name>
<evidence type="ECO:0000313" key="8">
    <source>
        <dbReference type="Proteomes" id="UP000544222"/>
    </source>
</evidence>
<feature type="domain" description="Rhamnogalacturonase A/B/Epimerase-like pectate lyase" evidence="6">
    <location>
        <begin position="53"/>
        <end position="106"/>
    </location>
</feature>
<feature type="chain" id="PRO_5031445528" evidence="5">
    <location>
        <begin position="22"/>
        <end position="542"/>
    </location>
</feature>
<dbReference type="PANTHER" id="PTHR31339">
    <property type="entry name" value="PECTIN LYASE-RELATED"/>
    <property type="match status" value="1"/>
</dbReference>
<keyword evidence="5" id="KW-0732">Signal</keyword>
<dbReference type="InterPro" id="IPR000743">
    <property type="entry name" value="Glyco_hydro_28"/>
</dbReference>
<keyword evidence="3 4" id="KW-0326">Glycosidase</keyword>
<dbReference type="PANTHER" id="PTHR31339:SF9">
    <property type="entry name" value="PLASMIN AND FIBRONECTIN-BINDING PROTEIN A"/>
    <property type="match status" value="1"/>
</dbReference>
<proteinExistence type="inferred from homology"/>
<keyword evidence="2 4" id="KW-0378">Hydrolase</keyword>
<dbReference type="Proteomes" id="UP000544222">
    <property type="component" value="Unassembled WGS sequence"/>
</dbReference>
<dbReference type="RefSeq" id="WP_183413800.1">
    <property type="nucleotide sequence ID" value="NZ_JACHYB010000002.1"/>
</dbReference>
<comment type="similarity">
    <text evidence="1 4">Belongs to the glycosyl hydrolase 28 family.</text>
</comment>
<dbReference type="InterPro" id="IPR051801">
    <property type="entry name" value="GH28_Enzymes"/>
</dbReference>
<dbReference type="GO" id="GO:0005975">
    <property type="term" value="P:carbohydrate metabolic process"/>
    <property type="evidence" value="ECO:0007669"/>
    <property type="project" value="InterPro"/>
</dbReference>
<dbReference type="GO" id="GO:0004650">
    <property type="term" value="F:polygalacturonase activity"/>
    <property type="evidence" value="ECO:0007669"/>
    <property type="project" value="InterPro"/>
</dbReference>
<evidence type="ECO:0000256" key="5">
    <source>
        <dbReference type="SAM" id="SignalP"/>
    </source>
</evidence>
<evidence type="ECO:0000256" key="1">
    <source>
        <dbReference type="ARBA" id="ARBA00008834"/>
    </source>
</evidence>
<dbReference type="InterPro" id="IPR006626">
    <property type="entry name" value="PbH1"/>
</dbReference>
<accession>A0A7W5DS09</accession>
<sequence>MKCVKLAVLIMLLVISRTTVAQTTQEEVNAKLQNLPFASFSVHVPTFPNKQYKVTDFGAIGDALTDCTKAINEAIEICSEKGGGIVIIPSGVYMTSQIIMQSNVNLHLNTGAMIVFSPNINDYPLVRNGSGYGINPLIYGTKLHNVAITGRGSIDGNGQYWRPVKKEKMTLDQWNRLVKSGGVVDAKGITWFPNQQAAEGQSYLSSKKKNELTEADYQKVKGFLRPKMLSLEHCTNVLIEGVTLKNPPNFNMIMRSINGLVIHDVKVMDDWWMQNGDGLDLGNCKNVLMFDCFVNSGDDGICMKSSRTKNGDYGLENIVIKDCSVFHAHGGFVIGSNTDGNMRNIYVNNCSYTGTDTGLRFKSNIGRGGEVDHIYIDSIFMKDIANEAIIFDLKYDDNAAVKNKGAIAEQGFVPDFTNININHVICDGAKTAFLINGSGISMVHQITISNSIFLTDKGIISTLSNDITLDHCKFFVKKKPSMILDHSQNWTLNHCSFHQGKGIVMRLVSPATTKIMLHNTLIQPSEIEYGDGAKSDIVSITQ</sequence>
<dbReference type="SMART" id="SM00710">
    <property type="entry name" value="PbH1"/>
    <property type="match status" value="4"/>
</dbReference>
<comment type="caution">
    <text evidence="7">The sequence shown here is derived from an EMBL/GenBank/DDBJ whole genome shotgun (WGS) entry which is preliminary data.</text>
</comment>
<gene>
    <name evidence="7" type="ORF">FHX64_002204</name>
</gene>
<evidence type="ECO:0000259" key="6">
    <source>
        <dbReference type="Pfam" id="PF12708"/>
    </source>
</evidence>
<reference evidence="7 8" key="1">
    <citation type="submission" date="2020-08" db="EMBL/GenBank/DDBJ databases">
        <title>Genomic Encyclopedia of Type Strains, Phase IV (KMG-IV): sequencing the most valuable type-strain genomes for metagenomic binning, comparative biology and taxonomic classification.</title>
        <authorList>
            <person name="Goeker M."/>
        </authorList>
    </citation>
    <scope>NUCLEOTIDE SEQUENCE [LARGE SCALE GENOMIC DNA]</scope>
    <source>
        <strain evidence="7 8">DSM 27471</strain>
    </source>
</reference>
<evidence type="ECO:0000256" key="2">
    <source>
        <dbReference type="ARBA" id="ARBA00022801"/>
    </source>
</evidence>